<evidence type="ECO:0000256" key="5">
    <source>
        <dbReference type="ARBA" id="ARBA00022692"/>
    </source>
</evidence>
<keyword evidence="9 11" id="KW-0472">Membrane</keyword>
<dbReference type="CDD" id="cd07023">
    <property type="entry name" value="S49_Sppa_N_C"/>
    <property type="match status" value="1"/>
</dbReference>
<dbReference type="PANTHER" id="PTHR42987:SF4">
    <property type="entry name" value="PROTEASE SOHB-RELATED"/>
    <property type="match status" value="1"/>
</dbReference>
<keyword evidence="5 11" id="KW-0812">Transmembrane</keyword>
<reference evidence="14 15" key="1">
    <citation type="submission" date="2016-10" db="EMBL/GenBank/DDBJ databases">
        <title>Marinobacter salinus sp. nov., a moderately halophilic bacterium isolated from a tidal flat environment.</title>
        <authorList>
            <person name="Park S.-J."/>
        </authorList>
    </citation>
    <scope>NUCLEOTIDE SEQUENCE [LARGE SCALE GENOMIC DNA]</scope>
    <source>
        <strain evidence="14 15">Hb8</strain>
    </source>
</reference>
<dbReference type="RefSeq" id="WP_070966852.1">
    <property type="nucleotide sequence ID" value="NZ_CP017715.1"/>
</dbReference>
<gene>
    <name evidence="14" type="ORF">BKP64_05150</name>
</gene>
<evidence type="ECO:0000256" key="10">
    <source>
        <dbReference type="SAM" id="MobiDB-lite"/>
    </source>
</evidence>
<feature type="domain" description="Peptidase S49 N-terminal proteobacteria" evidence="13">
    <location>
        <begin position="2"/>
        <end position="162"/>
    </location>
</feature>
<keyword evidence="6" id="KW-0378">Hydrolase</keyword>
<dbReference type="NCBIfam" id="NF008745">
    <property type="entry name" value="PRK11778.1"/>
    <property type="match status" value="1"/>
</dbReference>
<dbReference type="OrthoDB" id="5614232at2"/>
<dbReference type="GO" id="GO:0004252">
    <property type="term" value="F:serine-type endopeptidase activity"/>
    <property type="evidence" value="ECO:0007669"/>
    <property type="project" value="InterPro"/>
</dbReference>
<dbReference type="GO" id="GO:0005886">
    <property type="term" value="C:plasma membrane"/>
    <property type="evidence" value="ECO:0007669"/>
    <property type="project" value="UniProtKB-SubCell"/>
</dbReference>
<comment type="subcellular location">
    <subcellularLocation>
        <location evidence="1">Cell membrane</location>
    </subcellularLocation>
</comment>
<proteinExistence type="inferred from homology"/>
<dbReference type="Proteomes" id="UP000177445">
    <property type="component" value="Chromosome"/>
</dbReference>
<evidence type="ECO:0000256" key="1">
    <source>
        <dbReference type="ARBA" id="ARBA00004236"/>
    </source>
</evidence>
<name>A0A1D9GIX7_9GAMM</name>
<dbReference type="EMBL" id="CP017715">
    <property type="protein sequence ID" value="AOY87606.1"/>
    <property type="molecule type" value="Genomic_DNA"/>
</dbReference>
<keyword evidence="3" id="KW-1003">Cell membrane</keyword>
<dbReference type="InterPro" id="IPR002142">
    <property type="entry name" value="Peptidase_S49"/>
</dbReference>
<feature type="compositionally biased region" description="Basic and acidic residues" evidence="10">
    <location>
        <begin position="70"/>
        <end position="81"/>
    </location>
</feature>
<sequence length="354" mass="39504">MEFLTEYGLFLAKAVTFVVAAVILISVIVSAAHKEREDDDDAGELKIAKLNEKYHKLREAIQAKLMSDSERKSFVKQNKKEQRAKKKADKSRKKTDAAEAERKPRVYVLDFDGDIKASDTDTMRRAITAVLSVADAKKDEVVIRLESGGGLVHSYGLAAAQLDRIRSKGIHLTACVDKVAASGGYMMACVADRIIASPFAILGSIGVVAQLPNFHRFLQKNEVDFEVLTAGEHKRTMTVFGENTEKGRQKFLEDLEDTHVLFKEYVSERRPDVDIAAVANGDIWFGKRALDVKLVDEIKTSDEYLIEACDRADVISVAYQRKRSLPEKLGLATSSALEHTVWKILSAFRNQKIQ</sequence>
<evidence type="ECO:0000256" key="9">
    <source>
        <dbReference type="ARBA" id="ARBA00023136"/>
    </source>
</evidence>
<evidence type="ECO:0000256" key="11">
    <source>
        <dbReference type="SAM" id="Phobius"/>
    </source>
</evidence>
<feature type="domain" description="Peptidase S49" evidence="12">
    <location>
        <begin position="166"/>
        <end position="312"/>
    </location>
</feature>
<dbReference type="KEGG" id="msq:BKP64_05150"/>
<evidence type="ECO:0000313" key="15">
    <source>
        <dbReference type="Proteomes" id="UP000177445"/>
    </source>
</evidence>
<evidence type="ECO:0000256" key="7">
    <source>
        <dbReference type="ARBA" id="ARBA00022825"/>
    </source>
</evidence>
<evidence type="ECO:0000259" key="12">
    <source>
        <dbReference type="Pfam" id="PF01343"/>
    </source>
</evidence>
<comment type="similarity">
    <text evidence="2">Belongs to the peptidase S49 family.</text>
</comment>
<dbReference type="Pfam" id="PF01343">
    <property type="entry name" value="Peptidase_S49"/>
    <property type="match status" value="1"/>
</dbReference>
<dbReference type="SUPFAM" id="SSF52096">
    <property type="entry name" value="ClpP/crotonase"/>
    <property type="match status" value="1"/>
</dbReference>
<feature type="transmembrane region" description="Helical" evidence="11">
    <location>
        <begin position="7"/>
        <end position="29"/>
    </location>
</feature>
<dbReference type="Pfam" id="PF08496">
    <property type="entry name" value="Peptidase_S49_N"/>
    <property type="match status" value="1"/>
</dbReference>
<dbReference type="AlphaFoldDB" id="A0A1D9GIX7"/>
<dbReference type="Gene3D" id="3.90.226.10">
    <property type="entry name" value="2-enoyl-CoA Hydratase, Chain A, domain 1"/>
    <property type="match status" value="1"/>
</dbReference>
<protein>
    <submittedName>
        <fullName evidence="14">Protease SohB</fullName>
    </submittedName>
</protein>
<evidence type="ECO:0000256" key="4">
    <source>
        <dbReference type="ARBA" id="ARBA00022670"/>
    </source>
</evidence>
<dbReference type="InterPro" id="IPR047272">
    <property type="entry name" value="S49_SppA_C"/>
</dbReference>
<evidence type="ECO:0000256" key="6">
    <source>
        <dbReference type="ARBA" id="ARBA00022801"/>
    </source>
</evidence>
<dbReference type="InterPro" id="IPR013703">
    <property type="entry name" value="Peptidase_S49_N_proteobac"/>
</dbReference>
<dbReference type="GO" id="GO:0006508">
    <property type="term" value="P:proteolysis"/>
    <property type="evidence" value="ECO:0007669"/>
    <property type="project" value="UniProtKB-KW"/>
</dbReference>
<dbReference type="Gene3D" id="6.20.330.10">
    <property type="match status" value="1"/>
</dbReference>
<evidence type="ECO:0000259" key="13">
    <source>
        <dbReference type="Pfam" id="PF08496"/>
    </source>
</evidence>
<keyword evidence="7" id="KW-0720">Serine protease</keyword>
<evidence type="ECO:0000256" key="2">
    <source>
        <dbReference type="ARBA" id="ARBA00008683"/>
    </source>
</evidence>
<keyword evidence="4 14" id="KW-0645">Protease</keyword>
<dbReference type="STRING" id="1874317.BKP64_05150"/>
<dbReference type="InterPro" id="IPR029045">
    <property type="entry name" value="ClpP/crotonase-like_dom_sf"/>
</dbReference>
<organism evidence="14 15">
    <name type="scientific">Marinobacter salinus</name>
    <dbReference type="NCBI Taxonomy" id="1874317"/>
    <lineage>
        <taxon>Bacteria</taxon>
        <taxon>Pseudomonadati</taxon>
        <taxon>Pseudomonadota</taxon>
        <taxon>Gammaproteobacteria</taxon>
        <taxon>Pseudomonadales</taxon>
        <taxon>Marinobacteraceae</taxon>
        <taxon>Marinobacter</taxon>
    </lineage>
</organism>
<keyword evidence="8 11" id="KW-1133">Transmembrane helix</keyword>
<feature type="compositionally biased region" description="Basic residues" evidence="10">
    <location>
        <begin position="82"/>
        <end position="93"/>
    </location>
</feature>
<dbReference type="PANTHER" id="PTHR42987">
    <property type="entry name" value="PEPTIDASE S49"/>
    <property type="match status" value="1"/>
</dbReference>
<feature type="region of interest" description="Disordered" evidence="10">
    <location>
        <begin position="70"/>
        <end position="99"/>
    </location>
</feature>
<keyword evidence="15" id="KW-1185">Reference proteome</keyword>
<accession>A0A1D9GIX7</accession>
<evidence type="ECO:0000313" key="14">
    <source>
        <dbReference type="EMBL" id="AOY87606.1"/>
    </source>
</evidence>
<evidence type="ECO:0000256" key="3">
    <source>
        <dbReference type="ARBA" id="ARBA00022475"/>
    </source>
</evidence>
<evidence type="ECO:0000256" key="8">
    <source>
        <dbReference type="ARBA" id="ARBA00022989"/>
    </source>
</evidence>